<feature type="domain" description="ANTAR" evidence="5">
    <location>
        <begin position="173"/>
        <end position="234"/>
    </location>
</feature>
<keyword evidence="1" id="KW-0808">Transferase</keyword>
<evidence type="ECO:0000256" key="1">
    <source>
        <dbReference type="ARBA" id="ARBA00022679"/>
    </source>
</evidence>
<dbReference type="InterPro" id="IPR003018">
    <property type="entry name" value="GAF"/>
</dbReference>
<dbReference type="GO" id="GO:0003723">
    <property type="term" value="F:RNA binding"/>
    <property type="evidence" value="ECO:0007669"/>
    <property type="project" value="InterPro"/>
</dbReference>
<dbReference type="InterPro" id="IPR011006">
    <property type="entry name" value="CheY-like_superfamily"/>
</dbReference>
<dbReference type="InterPro" id="IPR012074">
    <property type="entry name" value="GAF_ANTAR"/>
</dbReference>
<evidence type="ECO:0000256" key="3">
    <source>
        <dbReference type="ARBA" id="ARBA00023015"/>
    </source>
</evidence>
<protein>
    <submittedName>
        <fullName evidence="6">ANTAR domain protein</fullName>
    </submittedName>
</protein>
<dbReference type="Gene3D" id="3.30.450.40">
    <property type="match status" value="1"/>
</dbReference>
<evidence type="ECO:0000313" key="6">
    <source>
        <dbReference type="EMBL" id="CEA07146.1"/>
    </source>
</evidence>
<dbReference type="SUPFAM" id="SSF55781">
    <property type="entry name" value="GAF domain-like"/>
    <property type="match status" value="1"/>
</dbReference>
<evidence type="ECO:0000256" key="4">
    <source>
        <dbReference type="ARBA" id="ARBA00023163"/>
    </source>
</evidence>
<dbReference type="Pfam" id="PF03861">
    <property type="entry name" value="ANTAR"/>
    <property type="match status" value="1"/>
</dbReference>
<proteinExistence type="predicted"/>
<dbReference type="PIRSF" id="PIRSF036625">
    <property type="entry name" value="GAF_ANTAR"/>
    <property type="match status" value="1"/>
</dbReference>
<keyword evidence="4" id="KW-0804">Transcription</keyword>
<dbReference type="PATRIC" id="fig|1461584.3.peg.449"/>
<sequence>MDADSSSERAGTVELAPDLAEQLSRLAKALQKDRDLGATLETVVGAALELIPGAAAGSISVVEQRRNLRSEAPSSDLPVRFDRMQGELDEGPCLDSVWEEKTVRVNDFGQESERWPRLAPAAVAAGVRSMLCFQLFVEGDNLGALNIIGSEPDAFDQESEDIGLLIAAHASVAFADAKQISQLQQAIDTRDLIGQAKGILMERYRITSQQAFLVLATASRNTNRKLRDVAGHLASTGELPGGAERTPG</sequence>
<reference evidence="6" key="1">
    <citation type="submission" date="2014-07" db="EMBL/GenBank/DDBJ databases">
        <authorList>
            <person name="Urmite Genomes Urmite Genomes"/>
        </authorList>
    </citation>
    <scope>NUCLEOTIDE SEQUENCE</scope>
    <source>
        <strain evidence="6">11W110_air</strain>
    </source>
</reference>
<gene>
    <name evidence="6" type="ORF">BN1051_00459</name>
</gene>
<dbReference type="Pfam" id="PF13185">
    <property type="entry name" value="GAF_2"/>
    <property type="match status" value="1"/>
</dbReference>
<keyword evidence="2" id="KW-0418">Kinase</keyword>
<evidence type="ECO:0000259" key="5">
    <source>
        <dbReference type="PROSITE" id="PS50921"/>
    </source>
</evidence>
<dbReference type="EMBL" id="LN483070">
    <property type="protein sequence ID" value="CEA07146.1"/>
    <property type="molecule type" value="Genomic_DNA"/>
</dbReference>
<dbReference type="InterPro" id="IPR029016">
    <property type="entry name" value="GAF-like_dom_sf"/>
</dbReference>
<dbReference type="InterPro" id="IPR005561">
    <property type="entry name" value="ANTAR"/>
</dbReference>
<dbReference type="PROSITE" id="PS50921">
    <property type="entry name" value="ANTAR"/>
    <property type="match status" value="1"/>
</dbReference>
<dbReference type="InterPro" id="IPR036388">
    <property type="entry name" value="WH-like_DNA-bd_sf"/>
</dbReference>
<evidence type="ECO:0000256" key="2">
    <source>
        <dbReference type="ARBA" id="ARBA00022777"/>
    </source>
</evidence>
<dbReference type="GO" id="GO:0016301">
    <property type="term" value="F:kinase activity"/>
    <property type="evidence" value="ECO:0007669"/>
    <property type="project" value="UniProtKB-KW"/>
</dbReference>
<dbReference type="SUPFAM" id="SSF52172">
    <property type="entry name" value="CheY-like"/>
    <property type="match status" value="1"/>
</dbReference>
<accession>A0A078MQQ9</accession>
<name>A0A078MQQ9_9MICC</name>
<dbReference type="SMART" id="SM01012">
    <property type="entry name" value="ANTAR"/>
    <property type="match status" value="1"/>
</dbReference>
<keyword evidence="3" id="KW-0805">Transcription regulation</keyword>
<organism evidence="6">
    <name type="scientific">Arthrobacter saudimassiliensis</name>
    <dbReference type="NCBI Taxonomy" id="1461584"/>
    <lineage>
        <taxon>Bacteria</taxon>
        <taxon>Bacillati</taxon>
        <taxon>Actinomycetota</taxon>
        <taxon>Actinomycetes</taxon>
        <taxon>Micrococcales</taxon>
        <taxon>Micrococcaceae</taxon>
        <taxon>Arthrobacter</taxon>
    </lineage>
</organism>
<dbReference type="Gene3D" id="1.10.10.10">
    <property type="entry name" value="Winged helix-like DNA-binding domain superfamily/Winged helix DNA-binding domain"/>
    <property type="match status" value="1"/>
</dbReference>
<dbReference type="AlphaFoldDB" id="A0A078MQQ9"/>